<proteinExistence type="predicted"/>
<keyword evidence="2" id="KW-1185">Reference proteome</keyword>
<dbReference type="AlphaFoldDB" id="A0A4P6HIC3"/>
<gene>
    <name evidence="1" type="ORF">C3Y92_06465</name>
</gene>
<organism evidence="1 2">
    <name type="scientific">Solidesulfovibrio carbinolicus</name>
    <dbReference type="NCBI Taxonomy" id="296842"/>
    <lineage>
        <taxon>Bacteria</taxon>
        <taxon>Pseudomonadati</taxon>
        <taxon>Thermodesulfobacteriota</taxon>
        <taxon>Desulfovibrionia</taxon>
        <taxon>Desulfovibrionales</taxon>
        <taxon>Desulfovibrionaceae</taxon>
        <taxon>Solidesulfovibrio</taxon>
    </lineage>
</organism>
<evidence type="ECO:0000313" key="1">
    <source>
        <dbReference type="EMBL" id="QAZ66901.1"/>
    </source>
</evidence>
<dbReference type="EMBL" id="CP026538">
    <property type="protein sequence ID" value="QAZ66901.1"/>
    <property type="molecule type" value="Genomic_DNA"/>
</dbReference>
<sequence length="278" mass="30072">MLRELFALWRDRGSRLARSLGQDREAVSIDARHRRCRAAWEPHLAAARRLVLDAAALASGRGTAVILGSGACLDVPVAELAGQFAQVVLVDAHHPWQARKLAKDLPNVRLVAADVTGLAGVARDVAKGRTALPSPVPLPDPLPGIAPDFTASVNLASQLAIPFYSRLGRRLSDEARQAFYTGIVTAHGDWLADLPGRVCLCCDTAWERVDGDKVLESRDALEGVALPPPDRTWTWAIAPRPEESPAYDRQNRVAGYLDFAAAWRGRKASEEPATVAKS</sequence>
<protein>
    <recommendedName>
        <fullName evidence="3">Class I SAM-dependent methyltransferase</fullName>
    </recommendedName>
</protein>
<reference evidence="1 2" key="1">
    <citation type="submission" date="2018-02" db="EMBL/GenBank/DDBJ databases">
        <title>Genome sequence of Desulfovibrio carbinolicus DSM 3852.</title>
        <authorList>
            <person name="Wilbanks E."/>
            <person name="Skennerton C.T."/>
            <person name="Orphan V.J."/>
        </authorList>
    </citation>
    <scope>NUCLEOTIDE SEQUENCE [LARGE SCALE GENOMIC DNA]</scope>
    <source>
        <strain evidence="1 2">DSM 3852</strain>
    </source>
</reference>
<name>A0A4P6HIC3_9BACT</name>
<dbReference type="Proteomes" id="UP000293296">
    <property type="component" value="Chromosome"/>
</dbReference>
<dbReference type="OrthoDB" id="5449792at2"/>
<evidence type="ECO:0008006" key="3">
    <source>
        <dbReference type="Google" id="ProtNLM"/>
    </source>
</evidence>
<dbReference type="KEGG" id="dcb:C3Y92_06465"/>
<evidence type="ECO:0000313" key="2">
    <source>
        <dbReference type="Proteomes" id="UP000293296"/>
    </source>
</evidence>
<accession>A0A4P6HIC3</accession>
<dbReference type="RefSeq" id="WP_129350879.1">
    <property type="nucleotide sequence ID" value="NZ_CP026538.1"/>
</dbReference>